<protein>
    <recommendedName>
        <fullName evidence="3">DUF4194 domain-containing protein</fullName>
    </recommendedName>
</protein>
<keyword evidence="1" id="KW-0614">Plasmid</keyword>
<dbReference type="OrthoDB" id="1897626at2"/>
<sequence>MNNLLSLEDYRVAQNIFCKLLKCGELKEKEDKKLYLAYINQSGVREALSIISEESNVNIVLIDDTIYLIPNIDNDVLGFDIKREFDNKNILGSTNDEVYLSYLIITVIFAEFSNDIAPATYIEIPDILDLVSEAMNRALAREDIAEAEVEMAFNIKSSFDIWNSKIKWDEHDKLGVNTKSTSCQIGVVRRIITFLSKQKLVNVISDEDKIVPTKRFKDLMNGYFLNDDRKKEVEELLKIR</sequence>
<accession>A0A140GRQ1</accession>
<dbReference type="InterPro" id="IPR045707">
    <property type="entry name" value="DUF6063"/>
</dbReference>
<proteinExistence type="predicted"/>
<dbReference type="RefSeq" id="WP_061429800.1">
    <property type="nucleotide sequence ID" value="NZ_CATNZX010000014.1"/>
</dbReference>
<evidence type="ECO:0000313" key="2">
    <source>
        <dbReference type="Proteomes" id="UP000070260"/>
    </source>
</evidence>
<dbReference type="Proteomes" id="UP000070260">
    <property type="component" value="Plasmid pJFP838A"/>
</dbReference>
<dbReference type="PATRIC" id="fig|1502.177.peg.3503"/>
<gene>
    <name evidence="1" type="ORF">JFP838_pA0294</name>
</gene>
<geneLocation type="plasmid" evidence="1 2">
    <name>pJFP838A</name>
</geneLocation>
<dbReference type="EMBL" id="CP013615">
    <property type="protein sequence ID" value="AMN31210.1"/>
    <property type="molecule type" value="Genomic_DNA"/>
</dbReference>
<name>A0A140GRQ1_CLOPF</name>
<evidence type="ECO:0008006" key="3">
    <source>
        <dbReference type="Google" id="ProtNLM"/>
    </source>
</evidence>
<evidence type="ECO:0000313" key="1">
    <source>
        <dbReference type="EMBL" id="AMN31210.1"/>
    </source>
</evidence>
<dbReference type="AlphaFoldDB" id="A0A140GRQ1"/>
<organism evidence="1 2">
    <name type="scientific">Clostridium perfringens</name>
    <dbReference type="NCBI Taxonomy" id="1502"/>
    <lineage>
        <taxon>Bacteria</taxon>
        <taxon>Bacillati</taxon>
        <taxon>Bacillota</taxon>
        <taxon>Clostridia</taxon>
        <taxon>Eubacteriales</taxon>
        <taxon>Clostridiaceae</taxon>
        <taxon>Clostridium</taxon>
    </lineage>
</organism>
<reference evidence="1 2" key="1">
    <citation type="journal article" date="2016" name="PLoS ONE">
        <title>Plasmid Characterization and Chromosome Analysis of Two netF+ Clostridium perfringens Isolates Associated with Foal and Canine Necrotizing Enteritis.</title>
        <authorList>
            <person name="Mehdizadeh Gohari I."/>
            <person name="Kropinski A.M."/>
            <person name="Weese S.J."/>
            <person name="Parreira V.R."/>
            <person name="Whitehead A.E."/>
            <person name="Boerlin P."/>
            <person name="Prescott J.F."/>
        </authorList>
    </citation>
    <scope>NUCLEOTIDE SEQUENCE [LARGE SCALE GENOMIC DNA]</scope>
    <source>
        <strain evidence="1 2">JP838</strain>
        <plasmid evidence="2">Plasmid pJFP838A</plasmid>
    </source>
</reference>
<dbReference type="Pfam" id="PF19539">
    <property type="entry name" value="DUF6063"/>
    <property type="match status" value="1"/>
</dbReference>